<keyword evidence="2" id="KW-1185">Reference proteome</keyword>
<sequence>MNREPLVTGLTSLTKEESSISVNVTLLPDGVFLCFFGSKVWNEAAESNCFSSNSEEVPANPPTAAAPTPAPKMAVAVVSKEAIGVAVPVLESCVAIVGEVTSLACEPGTTSDSNGSVSAVPTGIKVGAVVGVEISLLPSIAEVVAVCGGVGSVDSAGPVVEVDGSGIEIAATVGVATDLEIAEPVAPTAEPEAAIPSTAAPAAKPVAAPARTPAPEILPGAFLTGEAPFEVFLGCC</sequence>
<reference evidence="1" key="2">
    <citation type="submission" date="2021-01" db="EMBL/GenBank/DDBJ databases">
        <authorList>
            <person name="Schikora-Tamarit M.A."/>
        </authorList>
    </citation>
    <scope>NUCLEOTIDE SEQUENCE</scope>
    <source>
        <strain evidence="1">CBS2887</strain>
    </source>
</reference>
<organism evidence="1 2">
    <name type="scientific">Wickerhamomyces pijperi</name>
    <name type="common">Yeast</name>
    <name type="synonym">Pichia pijperi</name>
    <dbReference type="NCBI Taxonomy" id="599730"/>
    <lineage>
        <taxon>Eukaryota</taxon>
        <taxon>Fungi</taxon>
        <taxon>Dikarya</taxon>
        <taxon>Ascomycota</taxon>
        <taxon>Saccharomycotina</taxon>
        <taxon>Saccharomycetes</taxon>
        <taxon>Phaffomycetales</taxon>
        <taxon>Wickerhamomycetaceae</taxon>
        <taxon>Wickerhamomyces</taxon>
    </lineage>
</organism>
<dbReference type="AlphaFoldDB" id="A0A9P8Q2K5"/>
<reference evidence="1" key="1">
    <citation type="journal article" date="2021" name="Open Biol.">
        <title>Shared evolutionary footprints suggest mitochondrial oxidative damage underlies multiple complex I losses in fungi.</title>
        <authorList>
            <person name="Schikora-Tamarit M.A."/>
            <person name="Marcet-Houben M."/>
            <person name="Nosek J."/>
            <person name="Gabaldon T."/>
        </authorList>
    </citation>
    <scope>NUCLEOTIDE SEQUENCE</scope>
    <source>
        <strain evidence="1">CBS2887</strain>
    </source>
</reference>
<gene>
    <name evidence="1" type="ORF">WICPIJ_006153</name>
</gene>
<evidence type="ECO:0000313" key="1">
    <source>
        <dbReference type="EMBL" id="KAH3682871.1"/>
    </source>
</evidence>
<accession>A0A9P8Q2K5</accession>
<evidence type="ECO:0000313" key="2">
    <source>
        <dbReference type="Proteomes" id="UP000774326"/>
    </source>
</evidence>
<proteinExistence type="predicted"/>
<name>A0A9P8Q2K5_WICPI</name>
<dbReference type="Proteomes" id="UP000774326">
    <property type="component" value="Unassembled WGS sequence"/>
</dbReference>
<protein>
    <submittedName>
        <fullName evidence="1">Uncharacterized protein</fullName>
    </submittedName>
</protein>
<comment type="caution">
    <text evidence="1">The sequence shown here is derived from an EMBL/GenBank/DDBJ whole genome shotgun (WGS) entry which is preliminary data.</text>
</comment>
<dbReference type="EMBL" id="JAEUBG010003368">
    <property type="protein sequence ID" value="KAH3682871.1"/>
    <property type="molecule type" value="Genomic_DNA"/>
</dbReference>